<proteinExistence type="inferred from homology"/>
<evidence type="ECO:0000256" key="1">
    <source>
        <dbReference type="ARBA" id="ARBA00004245"/>
    </source>
</evidence>
<dbReference type="InterPro" id="IPR036140">
    <property type="entry name" value="PFN_sf"/>
</dbReference>
<dbReference type="Proteomes" id="UP001187682">
    <property type="component" value="Unassembled WGS sequence"/>
</dbReference>
<accession>A0AAE8N6X2</accession>
<dbReference type="EMBL" id="ONZQ02000014">
    <property type="protein sequence ID" value="SPO05997.1"/>
    <property type="molecule type" value="Genomic_DNA"/>
</dbReference>
<evidence type="ECO:0000256" key="6">
    <source>
        <dbReference type="RuleBase" id="RU003909"/>
    </source>
</evidence>
<gene>
    <name evidence="7" type="ORF">DNG_08686</name>
</gene>
<dbReference type="FunFam" id="3.30.450.30:FF:000001">
    <property type="entry name" value="Profilin"/>
    <property type="match status" value="1"/>
</dbReference>
<evidence type="ECO:0000256" key="2">
    <source>
        <dbReference type="ARBA" id="ARBA00010058"/>
    </source>
</evidence>
<dbReference type="InterPro" id="IPR048278">
    <property type="entry name" value="PFN"/>
</dbReference>
<dbReference type="GO" id="GO:0005938">
    <property type="term" value="C:cell cortex"/>
    <property type="evidence" value="ECO:0007669"/>
    <property type="project" value="TreeGrafter"/>
</dbReference>
<dbReference type="Gene3D" id="3.30.450.30">
    <property type="entry name" value="Dynein light chain 2a, cytoplasmic"/>
    <property type="match status" value="1"/>
</dbReference>
<comment type="similarity">
    <text evidence="2 6">Belongs to the profilin family.</text>
</comment>
<dbReference type="SMART" id="SM00392">
    <property type="entry name" value="PROF"/>
    <property type="match status" value="1"/>
</dbReference>
<dbReference type="PROSITE" id="PS00414">
    <property type="entry name" value="PROFILIN"/>
    <property type="match status" value="1"/>
</dbReference>
<keyword evidence="8" id="KW-1185">Reference proteome</keyword>
<evidence type="ECO:0000256" key="5">
    <source>
        <dbReference type="ARBA" id="ARBA00023212"/>
    </source>
</evidence>
<dbReference type="CDD" id="cd00148">
    <property type="entry name" value="PROF"/>
    <property type="match status" value="1"/>
</dbReference>
<organism evidence="7 8">
    <name type="scientific">Cephalotrichum gorgonifer</name>
    <dbReference type="NCBI Taxonomy" id="2041049"/>
    <lineage>
        <taxon>Eukaryota</taxon>
        <taxon>Fungi</taxon>
        <taxon>Dikarya</taxon>
        <taxon>Ascomycota</taxon>
        <taxon>Pezizomycotina</taxon>
        <taxon>Sordariomycetes</taxon>
        <taxon>Hypocreomycetidae</taxon>
        <taxon>Microascales</taxon>
        <taxon>Microascaceae</taxon>
        <taxon>Cephalotrichum</taxon>
    </lineage>
</organism>
<keyword evidence="3" id="KW-0963">Cytoplasm</keyword>
<name>A0AAE8N6X2_9PEZI</name>
<dbReference type="Pfam" id="PF00235">
    <property type="entry name" value="Profilin"/>
    <property type="match status" value="1"/>
</dbReference>
<comment type="subcellular location">
    <subcellularLocation>
        <location evidence="1">Cytoplasm</location>
        <location evidence="1">Cytoskeleton</location>
    </subcellularLocation>
</comment>
<sequence length="130" mass="13834">MSWQAYVDDTLVKSGHLDKAAILSLDGTSTWATTAGFQVSAEEGKALASILTTDAGKEAVWANGFHVGGERFVVTKAEGRSLYGRQGREGVCIVKTAQTLIVGHYGESHVAGNTANVVEKLADYLISLKY</sequence>
<dbReference type="PANTHER" id="PTHR11604">
    <property type="entry name" value="PROFILIN"/>
    <property type="match status" value="1"/>
</dbReference>
<dbReference type="PRINTS" id="PR01640">
    <property type="entry name" value="PROFILINPLNT"/>
</dbReference>
<evidence type="ECO:0000256" key="3">
    <source>
        <dbReference type="ARBA" id="ARBA00022490"/>
    </source>
</evidence>
<evidence type="ECO:0000313" key="8">
    <source>
        <dbReference type="Proteomes" id="UP001187682"/>
    </source>
</evidence>
<dbReference type="SUPFAM" id="SSF55770">
    <property type="entry name" value="Profilin (actin-binding protein)"/>
    <property type="match status" value="1"/>
</dbReference>
<dbReference type="GO" id="GO:0003785">
    <property type="term" value="F:actin monomer binding"/>
    <property type="evidence" value="ECO:0007669"/>
    <property type="project" value="TreeGrafter"/>
</dbReference>
<evidence type="ECO:0000256" key="4">
    <source>
        <dbReference type="ARBA" id="ARBA00023203"/>
    </source>
</evidence>
<dbReference type="GO" id="GO:1903475">
    <property type="term" value="P:mitotic actomyosin contractile ring assembly"/>
    <property type="evidence" value="ECO:0007669"/>
    <property type="project" value="UniProtKB-ARBA"/>
</dbReference>
<dbReference type="InterPro" id="IPR027310">
    <property type="entry name" value="Profilin_CS"/>
</dbReference>
<dbReference type="GO" id="GO:0005856">
    <property type="term" value="C:cytoskeleton"/>
    <property type="evidence" value="ECO:0007669"/>
    <property type="project" value="UniProtKB-SubCell"/>
</dbReference>
<dbReference type="PANTHER" id="PTHR11604:SF0">
    <property type="entry name" value="PROFILIN"/>
    <property type="match status" value="1"/>
</dbReference>
<protein>
    <recommendedName>
        <fullName evidence="6">Profilin</fullName>
    </recommendedName>
</protein>
<comment type="caution">
    <text evidence="7">The sequence shown here is derived from an EMBL/GenBank/DDBJ whole genome shotgun (WGS) entry which is preliminary data.</text>
</comment>
<keyword evidence="4 6" id="KW-0009">Actin-binding</keyword>
<dbReference type="InterPro" id="IPR005455">
    <property type="entry name" value="PFN_euk"/>
</dbReference>
<evidence type="ECO:0000313" key="7">
    <source>
        <dbReference type="EMBL" id="SPO05997.1"/>
    </source>
</evidence>
<reference evidence="7" key="1">
    <citation type="submission" date="2018-03" db="EMBL/GenBank/DDBJ databases">
        <authorList>
            <person name="Guldener U."/>
        </authorList>
    </citation>
    <scope>NUCLEOTIDE SEQUENCE</scope>
</reference>
<keyword evidence="5" id="KW-0206">Cytoskeleton</keyword>
<dbReference type="AlphaFoldDB" id="A0AAE8N6X2"/>